<feature type="compositionally biased region" description="Basic and acidic residues" evidence="1">
    <location>
        <begin position="526"/>
        <end position="537"/>
    </location>
</feature>
<dbReference type="PROSITE" id="PS50174">
    <property type="entry name" value="G_PATCH"/>
    <property type="match status" value="1"/>
</dbReference>
<dbReference type="GO" id="GO:0003676">
    <property type="term" value="F:nucleic acid binding"/>
    <property type="evidence" value="ECO:0007669"/>
    <property type="project" value="InterPro"/>
</dbReference>
<dbReference type="AlphaFoldDB" id="A0AAI8VAF6"/>
<name>A0AAI8VAF6_9PEZI</name>
<comment type="caution">
    <text evidence="3">The sequence shown here is derived from an EMBL/GenBank/DDBJ whole genome shotgun (WGS) entry which is preliminary data.</text>
</comment>
<feature type="compositionally biased region" description="Low complexity" evidence="1">
    <location>
        <begin position="538"/>
        <end position="550"/>
    </location>
</feature>
<feature type="compositionally biased region" description="Low complexity" evidence="1">
    <location>
        <begin position="341"/>
        <end position="350"/>
    </location>
</feature>
<sequence length="565" mass="61030">MDDESFHLKMLNSILAEANISDDDKEFIGNFIADKVNEQDATTIAYRSLCSISAFLDSQGFLTGIQRAVLVKLVEDLWSRIDRAGPVLAIEDAPAPVGNDETGNKEDGMSTSKACDEQEAQDLQEFLDFQGAQEAKDAQAAQDARGTQDAQAVASSATTPRNDGGADILAQGINDVSLNDNAPTPGFVKEKEAYQPKPVNFHAHTVDAGKGTSPTKSVFRLGQELKQAYPFAHRLMKEQGWTPGRGLGPDGTGIQKPIDAHSLAGIDKTIVAADGVGHSGRKAAEDHNAVARDDEQRLDYHLSHLRDYMFPTVESPPRRVSAPARSAAPTAPVKGSEMTMQSAQSHQTGQAQGGTGPTAWSQYTKDPRAGDASAKPGYAPKGGPVGDNVVTGGPVFTEKSRDTSVPVQSPGPKYPTGRGVRLSPHRSAESSQAVNGRGGTVVNKKAGGRKGKMKQPERGTQQHGYSYTINEAADSRYSSRVFRGYNVPNRKLNDFGDEIPGTEYWDEPQEQPVWATYSNETNPLRTETETEHHRTETEALPTETGPLPTETKPDTTGHLRWDRGW</sequence>
<feature type="compositionally biased region" description="Low complexity" evidence="1">
    <location>
        <begin position="318"/>
        <end position="333"/>
    </location>
</feature>
<feature type="region of interest" description="Disordered" evidence="1">
    <location>
        <begin position="313"/>
        <end position="462"/>
    </location>
</feature>
<dbReference type="InterPro" id="IPR000467">
    <property type="entry name" value="G_patch_dom"/>
</dbReference>
<organism evidence="3 4">
    <name type="scientific">Anthostomella pinea</name>
    <dbReference type="NCBI Taxonomy" id="933095"/>
    <lineage>
        <taxon>Eukaryota</taxon>
        <taxon>Fungi</taxon>
        <taxon>Dikarya</taxon>
        <taxon>Ascomycota</taxon>
        <taxon>Pezizomycotina</taxon>
        <taxon>Sordariomycetes</taxon>
        <taxon>Xylariomycetidae</taxon>
        <taxon>Xylariales</taxon>
        <taxon>Xylariaceae</taxon>
        <taxon>Anthostomella</taxon>
    </lineage>
</organism>
<evidence type="ECO:0000313" key="4">
    <source>
        <dbReference type="Proteomes" id="UP001295740"/>
    </source>
</evidence>
<gene>
    <name evidence="3" type="ORF">KHLLAP_LOCUS1802</name>
</gene>
<evidence type="ECO:0000256" key="1">
    <source>
        <dbReference type="SAM" id="MobiDB-lite"/>
    </source>
</evidence>
<dbReference type="Proteomes" id="UP001295740">
    <property type="component" value="Unassembled WGS sequence"/>
</dbReference>
<dbReference type="Pfam" id="PF01585">
    <property type="entry name" value="G-patch"/>
    <property type="match status" value="1"/>
</dbReference>
<dbReference type="EMBL" id="CAUWAG010000003">
    <property type="protein sequence ID" value="CAJ2501334.1"/>
    <property type="molecule type" value="Genomic_DNA"/>
</dbReference>
<dbReference type="SMART" id="SM00443">
    <property type="entry name" value="G_patch"/>
    <property type="match status" value="1"/>
</dbReference>
<proteinExistence type="predicted"/>
<feature type="domain" description="G-patch" evidence="2">
    <location>
        <begin position="228"/>
        <end position="281"/>
    </location>
</feature>
<keyword evidence="4" id="KW-1185">Reference proteome</keyword>
<evidence type="ECO:0000313" key="3">
    <source>
        <dbReference type="EMBL" id="CAJ2501334.1"/>
    </source>
</evidence>
<evidence type="ECO:0000259" key="2">
    <source>
        <dbReference type="PROSITE" id="PS50174"/>
    </source>
</evidence>
<feature type="region of interest" description="Disordered" evidence="1">
    <location>
        <begin position="134"/>
        <end position="168"/>
    </location>
</feature>
<feature type="compositionally biased region" description="Low complexity" evidence="1">
    <location>
        <begin position="134"/>
        <end position="144"/>
    </location>
</feature>
<feature type="region of interest" description="Disordered" evidence="1">
    <location>
        <begin position="523"/>
        <end position="565"/>
    </location>
</feature>
<protein>
    <submittedName>
        <fullName evidence="3">Uu.00g041870.m01.CDS01</fullName>
    </submittedName>
</protein>
<feature type="compositionally biased region" description="Polar residues" evidence="1">
    <location>
        <begin position="148"/>
        <end position="161"/>
    </location>
</feature>
<reference evidence="3" key="1">
    <citation type="submission" date="2023-10" db="EMBL/GenBank/DDBJ databases">
        <authorList>
            <person name="Hackl T."/>
        </authorList>
    </citation>
    <scope>NUCLEOTIDE SEQUENCE</scope>
</reference>
<feature type="compositionally biased region" description="Basic and acidic residues" evidence="1">
    <location>
        <begin position="551"/>
        <end position="565"/>
    </location>
</feature>
<accession>A0AAI8VAF6</accession>